<feature type="compositionally biased region" description="Low complexity" evidence="8">
    <location>
        <begin position="234"/>
        <end position="244"/>
    </location>
</feature>
<feature type="region of interest" description="Disordered" evidence="8">
    <location>
        <begin position="212"/>
        <end position="290"/>
    </location>
</feature>
<keyword evidence="5" id="KW-0238">DNA-binding</keyword>
<feature type="region of interest" description="Disordered" evidence="8">
    <location>
        <begin position="33"/>
        <end position="60"/>
    </location>
</feature>
<dbReference type="GO" id="GO:0003677">
    <property type="term" value="F:DNA binding"/>
    <property type="evidence" value="ECO:0007669"/>
    <property type="project" value="UniProtKB-KW"/>
</dbReference>
<evidence type="ECO:0000256" key="8">
    <source>
        <dbReference type="SAM" id="MobiDB-lite"/>
    </source>
</evidence>
<evidence type="ECO:0000313" key="11">
    <source>
        <dbReference type="Proteomes" id="UP000053257"/>
    </source>
</evidence>
<keyword evidence="3" id="KW-0862">Zinc</keyword>
<dbReference type="Pfam" id="PF00172">
    <property type="entry name" value="Zn_clus"/>
    <property type="match status" value="1"/>
</dbReference>
<keyword evidence="7" id="KW-0539">Nucleus</keyword>
<evidence type="ECO:0000256" key="2">
    <source>
        <dbReference type="ARBA" id="ARBA00022723"/>
    </source>
</evidence>
<proteinExistence type="predicted"/>
<feature type="compositionally biased region" description="Polar residues" evidence="8">
    <location>
        <begin position="262"/>
        <end position="278"/>
    </location>
</feature>
<sequence length="593" mass="62542">MESPSTRFAAMTSATGAHPLTSASLRARHMRLSDAQQPVSQVVMQRPPQKPMWTQESSFPLNPSLRGHNVAVLNRDLSNAMQLMSSPVPPPPVSRLAFLPTQYYGHSDAAIHLLPHSSLDTRVLHRSHSDYGPAMAAHPSDPRILYNYRVQGDHRGQPIAWPTTEVVLHRHPSSAPRQRSAKACKKCRRRKTKCSGGQPCTRCNARGLECEYDEKSVPRGPSKARLELRKKPSRSGSSTSRTSSPADSPECVPSASVLNGPDETSPTLAVSGHQTSADLQPPQQPPAAHNVIAPSLDDAVPLCSVDPAYYTQYVDEQLNSAPSAEGLSSAYTSASPSSLIQGYTVPDDEEAVALSPVFPDEAWHSLGYGYDFDDSDSSRPSSSHSTSSTSSWLSSSEASFASSASSAQTIWSATLPRYSAGSIPPALSTSSSESSLKDALLDRPRTSSSSSSAAPMASSADASLPTEELSRASISESGALLAAMSSDALAFAGSHPAIAELNLADVFSLAVDQSPEFAHGVNCLGTGGDITIKGRPSLRNLAHYAAPDADAAALGAPAPAYSSSSSSPSSFDMPQVSDAYHFPGGPTPSHAYH</sequence>
<dbReference type="GO" id="GO:0000981">
    <property type="term" value="F:DNA-binding transcription factor activity, RNA polymerase II-specific"/>
    <property type="evidence" value="ECO:0007669"/>
    <property type="project" value="InterPro"/>
</dbReference>
<feature type="compositionally biased region" description="Polar residues" evidence="8">
    <location>
        <begin position="34"/>
        <end position="43"/>
    </location>
</feature>
<keyword evidence="6" id="KW-0804">Transcription</keyword>
<dbReference type="InterPro" id="IPR001138">
    <property type="entry name" value="Zn2Cys6_DnaBD"/>
</dbReference>
<dbReference type="PANTHER" id="PTHR31313">
    <property type="entry name" value="TY1 ENHANCER ACTIVATOR"/>
    <property type="match status" value="1"/>
</dbReference>
<protein>
    <recommendedName>
        <fullName evidence="9">Zn(2)-C6 fungal-type domain-containing protein</fullName>
    </recommendedName>
</protein>
<dbReference type="CDD" id="cd00067">
    <property type="entry name" value="GAL4"/>
    <property type="match status" value="1"/>
</dbReference>
<feature type="domain" description="Zn(2)-C6 fungal-type" evidence="9">
    <location>
        <begin position="183"/>
        <end position="212"/>
    </location>
</feature>
<evidence type="ECO:0000256" key="3">
    <source>
        <dbReference type="ARBA" id="ARBA00022833"/>
    </source>
</evidence>
<dbReference type="AlphaFoldDB" id="A0A0C3SFM3"/>
<dbReference type="PROSITE" id="PS00463">
    <property type="entry name" value="ZN2_CY6_FUNGAL_1"/>
    <property type="match status" value="1"/>
</dbReference>
<dbReference type="Proteomes" id="UP000053257">
    <property type="component" value="Unassembled WGS sequence"/>
</dbReference>
<dbReference type="GO" id="GO:0008270">
    <property type="term" value="F:zinc ion binding"/>
    <property type="evidence" value="ECO:0007669"/>
    <property type="project" value="InterPro"/>
</dbReference>
<dbReference type="InterPro" id="IPR036864">
    <property type="entry name" value="Zn2-C6_fun-type_DNA-bd_sf"/>
</dbReference>
<comment type="subcellular location">
    <subcellularLocation>
        <location evidence="1">Nucleus</location>
    </subcellularLocation>
</comment>
<accession>A0A0C3SFM3</accession>
<evidence type="ECO:0000256" key="4">
    <source>
        <dbReference type="ARBA" id="ARBA00023015"/>
    </source>
</evidence>
<keyword evidence="4" id="KW-0805">Transcription regulation</keyword>
<dbReference type="STRING" id="745531.A0A0C3SFM3"/>
<dbReference type="GO" id="GO:0005634">
    <property type="term" value="C:nucleus"/>
    <property type="evidence" value="ECO:0007669"/>
    <property type="project" value="UniProtKB-SubCell"/>
</dbReference>
<name>A0A0C3SFM3_PHLG1</name>
<dbReference type="Gene3D" id="4.10.240.10">
    <property type="entry name" value="Zn(2)-C6 fungal-type DNA-binding domain"/>
    <property type="match status" value="1"/>
</dbReference>
<dbReference type="OrthoDB" id="2399539at2759"/>
<organism evidence="10 11">
    <name type="scientific">Phlebiopsis gigantea (strain 11061_1 CR5-6)</name>
    <name type="common">White-rot fungus</name>
    <name type="synonym">Peniophora gigantea</name>
    <dbReference type="NCBI Taxonomy" id="745531"/>
    <lineage>
        <taxon>Eukaryota</taxon>
        <taxon>Fungi</taxon>
        <taxon>Dikarya</taxon>
        <taxon>Basidiomycota</taxon>
        <taxon>Agaricomycotina</taxon>
        <taxon>Agaricomycetes</taxon>
        <taxon>Polyporales</taxon>
        <taxon>Phanerochaetaceae</taxon>
        <taxon>Phlebiopsis</taxon>
    </lineage>
</organism>
<evidence type="ECO:0000259" key="9">
    <source>
        <dbReference type="PROSITE" id="PS50048"/>
    </source>
</evidence>
<dbReference type="HOGENOM" id="CLU_460117_0_0_1"/>
<keyword evidence="2" id="KW-0479">Metal-binding</keyword>
<evidence type="ECO:0000256" key="7">
    <source>
        <dbReference type="ARBA" id="ARBA00023242"/>
    </source>
</evidence>
<feature type="compositionally biased region" description="Low complexity" evidence="8">
    <location>
        <begin position="556"/>
        <end position="570"/>
    </location>
</feature>
<feature type="compositionally biased region" description="Basic and acidic residues" evidence="8">
    <location>
        <begin position="435"/>
        <end position="445"/>
    </location>
</feature>
<dbReference type="PANTHER" id="PTHR31313:SF81">
    <property type="entry name" value="TY1 ENHANCER ACTIVATOR"/>
    <property type="match status" value="1"/>
</dbReference>
<keyword evidence="11" id="KW-1185">Reference proteome</keyword>
<feature type="region of interest" description="Disordered" evidence="8">
    <location>
        <begin position="423"/>
        <end position="464"/>
    </location>
</feature>
<gene>
    <name evidence="10" type="ORF">PHLGIDRAFT_27457</name>
</gene>
<dbReference type="EMBL" id="KN840440">
    <property type="protein sequence ID" value="KIP12335.1"/>
    <property type="molecule type" value="Genomic_DNA"/>
</dbReference>
<dbReference type="SUPFAM" id="SSF57701">
    <property type="entry name" value="Zn2/Cys6 DNA-binding domain"/>
    <property type="match status" value="1"/>
</dbReference>
<reference evidence="10 11" key="1">
    <citation type="journal article" date="2014" name="PLoS Genet.">
        <title>Analysis of the Phlebiopsis gigantea genome, transcriptome and secretome provides insight into its pioneer colonization strategies of wood.</title>
        <authorList>
            <person name="Hori C."/>
            <person name="Ishida T."/>
            <person name="Igarashi K."/>
            <person name="Samejima M."/>
            <person name="Suzuki H."/>
            <person name="Master E."/>
            <person name="Ferreira P."/>
            <person name="Ruiz-Duenas F.J."/>
            <person name="Held B."/>
            <person name="Canessa P."/>
            <person name="Larrondo L.F."/>
            <person name="Schmoll M."/>
            <person name="Druzhinina I.S."/>
            <person name="Kubicek C.P."/>
            <person name="Gaskell J.A."/>
            <person name="Kersten P."/>
            <person name="St John F."/>
            <person name="Glasner J."/>
            <person name="Sabat G."/>
            <person name="Splinter BonDurant S."/>
            <person name="Syed K."/>
            <person name="Yadav J."/>
            <person name="Mgbeahuruike A.C."/>
            <person name="Kovalchuk A."/>
            <person name="Asiegbu F.O."/>
            <person name="Lackner G."/>
            <person name="Hoffmeister D."/>
            <person name="Rencoret J."/>
            <person name="Gutierrez A."/>
            <person name="Sun H."/>
            <person name="Lindquist E."/>
            <person name="Barry K."/>
            <person name="Riley R."/>
            <person name="Grigoriev I.V."/>
            <person name="Henrissat B."/>
            <person name="Kues U."/>
            <person name="Berka R.M."/>
            <person name="Martinez A.T."/>
            <person name="Covert S.F."/>
            <person name="Blanchette R.A."/>
            <person name="Cullen D."/>
        </authorList>
    </citation>
    <scope>NUCLEOTIDE SEQUENCE [LARGE SCALE GENOMIC DNA]</scope>
    <source>
        <strain evidence="10 11">11061_1 CR5-6</strain>
    </source>
</reference>
<feature type="region of interest" description="Disordered" evidence="8">
    <location>
        <begin position="170"/>
        <end position="198"/>
    </location>
</feature>
<feature type="compositionally biased region" description="Low complexity" evidence="8">
    <location>
        <begin position="447"/>
        <end position="463"/>
    </location>
</feature>
<evidence type="ECO:0000256" key="6">
    <source>
        <dbReference type="ARBA" id="ARBA00023163"/>
    </source>
</evidence>
<dbReference type="SMART" id="SM00066">
    <property type="entry name" value="GAL4"/>
    <property type="match status" value="1"/>
</dbReference>
<feature type="region of interest" description="Disordered" evidence="8">
    <location>
        <begin position="556"/>
        <end position="593"/>
    </location>
</feature>
<dbReference type="InterPro" id="IPR051615">
    <property type="entry name" value="Transcr_Regulatory_Elem"/>
</dbReference>
<feature type="compositionally biased region" description="Basic residues" evidence="8">
    <location>
        <begin position="179"/>
        <end position="193"/>
    </location>
</feature>
<dbReference type="PROSITE" id="PS50048">
    <property type="entry name" value="ZN2_CY6_FUNGAL_2"/>
    <property type="match status" value="1"/>
</dbReference>
<evidence type="ECO:0000256" key="1">
    <source>
        <dbReference type="ARBA" id="ARBA00004123"/>
    </source>
</evidence>
<evidence type="ECO:0000313" key="10">
    <source>
        <dbReference type="EMBL" id="KIP12335.1"/>
    </source>
</evidence>
<evidence type="ECO:0000256" key="5">
    <source>
        <dbReference type="ARBA" id="ARBA00023125"/>
    </source>
</evidence>